<evidence type="ECO:0000256" key="1">
    <source>
        <dbReference type="SAM" id="Phobius"/>
    </source>
</evidence>
<dbReference type="EMBL" id="AP014809">
    <property type="protein sequence ID" value="BAU90632.1"/>
    <property type="molecule type" value="Genomic_DNA"/>
</dbReference>
<reference evidence="2 3" key="1">
    <citation type="journal article" date="2016" name="Genome Announc.">
        <title>Complete Genome Sequence of Methylobacterium populi P-1M, Isolated from Pink-Pigmented Household Biofilm.</title>
        <authorList>
            <person name="Morohoshi T."/>
            <person name="Ikeda T."/>
        </authorList>
    </citation>
    <scope>NUCLEOTIDE SEQUENCE [LARGE SCALE GENOMIC DNA]</scope>
    <source>
        <strain evidence="2 3">P-1M</strain>
    </source>
</reference>
<protein>
    <submittedName>
        <fullName evidence="2">Aminotransferase</fullName>
    </submittedName>
</protein>
<keyword evidence="1" id="KW-1133">Transmembrane helix</keyword>
<proteinExistence type="predicted"/>
<sequence length="94" mass="9551">MALGPGSGVTQGRSVIHKILVPVGLGDHPPPEGLMARATAAIEVLAVDGAKGNAGSAEFAWLYVVVAAYAGISYGFSLSTNRKFLGVIGKSRLA</sequence>
<feature type="transmembrane region" description="Helical" evidence="1">
    <location>
        <begin position="59"/>
        <end position="76"/>
    </location>
</feature>
<keyword evidence="1" id="KW-0472">Membrane</keyword>
<keyword evidence="2" id="KW-0032">Aminotransferase</keyword>
<name>A0A169QYB7_9HYPH</name>
<dbReference type="Proteomes" id="UP000218288">
    <property type="component" value="Chromosome"/>
</dbReference>
<dbReference type="AlphaFoldDB" id="A0A169QYB7"/>
<keyword evidence="1" id="KW-0812">Transmembrane</keyword>
<evidence type="ECO:0000313" key="2">
    <source>
        <dbReference type="EMBL" id="BAU90632.1"/>
    </source>
</evidence>
<gene>
    <name evidence="2" type="ORF">MPPM_2027</name>
</gene>
<accession>A0A169QYB7</accession>
<keyword evidence="2" id="KW-0808">Transferase</keyword>
<dbReference type="GO" id="GO:0008483">
    <property type="term" value="F:transaminase activity"/>
    <property type="evidence" value="ECO:0007669"/>
    <property type="project" value="UniProtKB-KW"/>
</dbReference>
<organism evidence="2 3">
    <name type="scientific">Methylorubrum populi</name>
    <dbReference type="NCBI Taxonomy" id="223967"/>
    <lineage>
        <taxon>Bacteria</taxon>
        <taxon>Pseudomonadati</taxon>
        <taxon>Pseudomonadota</taxon>
        <taxon>Alphaproteobacteria</taxon>
        <taxon>Hyphomicrobiales</taxon>
        <taxon>Methylobacteriaceae</taxon>
        <taxon>Methylorubrum</taxon>
    </lineage>
</organism>
<evidence type="ECO:0000313" key="3">
    <source>
        <dbReference type="Proteomes" id="UP000218288"/>
    </source>
</evidence>